<dbReference type="EMBL" id="JBBXJM010000007">
    <property type="protein sequence ID" value="KAL1405368.1"/>
    <property type="molecule type" value="Genomic_DNA"/>
</dbReference>
<name>A0ABR3PSE8_9TREE</name>
<evidence type="ECO:0000313" key="2">
    <source>
        <dbReference type="EMBL" id="KAL1405368.1"/>
    </source>
</evidence>
<dbReference type="GeneID" id="95990042"/>
<keyword evidence="3" id="KW-1185">Reference proteome</keyword>
<organism evidence="2 3">
    <name type="scientific">Vanrija albida</name>
    <dbReference type="NCBI Taxonomy" id="181172"/>
    <lineage>
        <taxon>Eukaryota</taxon>
        <taxon>Fungi</taxon>
        <taxon>Dikarya</taxon>
        <taxon>Basidiomycota</taxon>
        <taxon>Agaricomycotina</taxon>
        <taxon>Tremellomycetes</taxon>
        <taxon>Trichosporonales</taxon>
        <taxon>Trichosporonaceae</taxon>
        <taxon>Vanrija</taxon>
    </lineage>
</organism>
<evidence type="ECO:0000313" key="3">
    <source>
        <dbReference type="Proteomes" id="UP001565368"/>
    </source>
</evidence>
<reference evidence="2 3" key="1">
    <citation type="submission" date="2023-08" db="EMBL/GenBank/DDBJ databases">
        <title>Annotated Genome Sequence of Vanrija albida AlHP1.</title>
        <authorList>
            <person name="Herzog R."/>
        </authorList>
    </citation>
    <scope>NUCLEOTIDE SEQUENCE [LARGE SCALE GENOMIC DNA]</scope>
    <source>
        <strain evidence="2 3">AlHP1</strain>
    </source>
</reference>
<sequence length="185" mass="18369">MRTTITAALGIVLAAVAGAQSTREWGSVWGDNSGATATASHPVPVAIESGNGTATSGQRPVIFAFPLARDTWIASSAGNGASWAPAAGVPTDLWLRAYPPKDDPVLIAGGIGPLETRASAGSAKLPVGKSFVLYLTRAGDTGVLATSQAFEITPHATNPANMAAGAGRLGAPLALVAAGVAAAWA</sequence>
<accession>A0ABR3PSE8</accession>
<feature type="chain" id="PRO_5047367346" evidence="1">
    <location>
        <begin position="20"/>
        <end position="185"/>
    </location>
</feature>
<feature type="signal peptide" evidence="1">
    <location>
        <begin position="1"/>
        <end position="19"/>
    </location>
</feature>
<proteinExistence type="predicted"/>
<comment type="caution">
    <text evidence="2">The sequence shown here is derived from an EMBL/GenBank/DDBJ whole genome shotgun (WGS) entry which is preliminary data.</text>
</comment>
<dbReference type="Proteomes" id="UP001565368">
    <property type="component" value="Unassembled WGS sequence"/>
</dbReference>
<evidence type="ECO:0000256" key="1">
    <source>
        <dbReference type="SAM" id="SignalP"/>
    </source>
</evidence>
<dbReference type="RefSeq" id="XP_069205312.1">
    <property type="nucleotide sequence ID" value="XM_069357375.1"/>
</dbReference>
<keyword evidence="1" id="KW-0732">Signal</keyword>
<protein>
    <submittedName>
        <fullName evidence="2">Uncharacterized protein</fullName>
    </submittedName>
</protein>
<gene>
    <name evidence="2" type="ORF">Q8F55_008999</name>
</gene>